<evidence type="ECO:0000256" key="4">
    <source>
        <dbReference type="ARBA" id="ARBA00023242"/>
    </source>
</evidence>
<evidence type="ECO:0000256" key="5">
    <source>
        <dbReference type="SAM" id="MobiDB-lite"/>
    </source>
</evidence>
<dbReference type="GO" id="GO:0006368">
    <property type="term" value="P:transcription elongation by RNA polymerase II"/>
    <property type="evidence" value="ECO:0007669"/>
    <property type="project" value="InterPro"/>
</dbReference>
<protein>
    <recommendedName>
        <fullName evidence="3">RNA polymerase II-associated factor 1 homolog</fullName>
    </recommendedName>
</protein>
<evidence type="ECO:0000313" key="6">
    <source>
        <dbReference type="EMBL" id="NXN92766.1"/>
    </source>
</evidence>
<dbReference type="GO" id="GO:0016593">
    <property type="term" value="C:Cdc73/Paf1 complex"/>
    <property type="evidence" value="ECO:0007669"/>
    <property type="project" value="InterPro"/>
</dbReference>
<evidence type="ECO:0000313" key="7">
    <source>
        <dbReference type="Proteomes" id="UP000565785"/>
    </source>
</evidence>
<keyword evidence="7" id="KW-1185">Reference proteome</keyword>
<evidence type="ECO:0000256" key="3">
    <source>
        <dbReference type="ARBA" id="ARBA00020462"/>
    </source>
</evidence>
<accession>A0A7L1N0K2</accession>
<dbReference type="PANTHER" id="PTHR23188:SF12">
    <property type="entry name" value="RNA POLYMERASE II-ASSOCIATED FACTOR 1 HOMOLOG"/>
    <property type="match status" value="1"/>
</dbReference>
<comment type="similarity">
    <text evidence="2">Belongs to the PAF1 family.</text>
</comment>
<name>A0A7L1N0K2_RHICY</name>
<dbReference type="InterPro" id="IPR007133">
    <property type="entry name" value="RNA_pol_II-assoc_Paf1"/>
</dbReference>
<dbReference type="GO" id="GO:0000993">
    <property type="term" value="F:RNA polymerase II complex binding"/>
    <property type="evidence" value="ECO:0007669"/>
    <property type="project" value="TreeGrafter"/>
</dbReference>
<dbReference type="GO" id="GO:0003682">
    <property type="term" value="F:chromatin binding"/>
    <property type="evidence" value="ECO:0007669"/>
    <property type="project" value="TreeGrafter"/>
</dbReference>
<evidence type="ECO:0000256" key="1">
    <source>
        <dbReference type="ARBA" id="ARBA00004123"/>
    </source>
</evidence>
<feature type="compositionally biased region" description="Acidic residues" evidence="5">
    <location>
        <begin position="291"/>
        <end position="302"/>
    </location>
</feature>
<feature type="compositionally biased region" description="Basic and acidic residues" evidence="5">
    <location>
        <begin position="303"/>
        <end position="314"/>
    </location>
</feature>
<sequence length="369" mass="42237">RFVQYKATSLEKQHKHDLLTEPDLGVTIDLINPDTYRIDPSVLLDPADEKLLEEEIQAPTSSKRSQQHAKVVPWMRKTEYISTEFNRYGVSNEKPEVKIGVSVKQQFTEEEIYKDRDSQIAAIEKTFEDAQKAVRGGAPAELGDIMWSQSRFHRARECPVGSQRSERAVGSQKVGGILEMGETLLNWGKIYRVREKFIRFRNYDYKIAREYNWNVKNKASKGYEENYFFIFREGDGVYYNELETRVRLSKRRARAGGQSGTNAVLVVKHRDLNEKELEAQEARRAQLENHEPEEEEEEELEAEKEAAGSEKGSESEAGGSGEEEEEEAEGSGGGRSSSEPPRSEEEEEEEEEAEEEEEEEEEGRGRRGG</sequence>
<dbReference type="Proteomes" id="UP000565785">
    <property type="component" value="Unassembled WGS sequence"/>
</dbReference>
<feature type="region of interest" description="Disordered" evidence="5">
    <location>
        <begin position="279"/>
        <end position="369"/>
    </location>
</feature>
<organism evidence="6 7">
    <name type="scientific">Rhinopomastus cyanomelas</name>
    <name type="common">Common scimitarbill</name>
    <dbReference type="NCBI Taxonomy" id="113115"/>
    <lineage>
        <taxon>Eukaryota</taxon>
        <taxon>Metazoa</taxon>
        <taxon>Chordata</taxon>
        <taxon>Craniata</taxon>
        <taxon>Vertebrata</taxon>
        <taxon>Euteleostomi</taxon>
        <taxon>Archelosauria</taxon>
        <taxon>Archosauria</taxon>
        <taxon>Dinosauria</taxon>
        <taxon>Saurischia</taxon>
        <taxon>Theropoda</taxon>
        <taxon>Coelurosauria</taxon>
        <taxon>Aves</taxon>
        <taxon>Neognathae</taxon>
        <taxon>Neoaves</taxon>
        <taxon>Telluraves</taxon>
        <taxon>Coraciimorphae</taxon>
        <taxon>Bucerotiformes</taxon>
        <taxon>Rhinopomastidae</taxon>
        <taxon>Rhinopomastus</taxon>
    </lineage>
</organism>
<feature type="compositionally biased region" description="Basic and acidic residues" evidence="5">
    <location>
        <begin position="279"/>
        <end position="290"/>
    </location>
</feature>
<dbReference type="EMBL" id="VXBP01001471">
    <property type="protein sequence ID" value="NXN92766.1"/>
    <property type="molecule type" value="Genomic_DNA"/>
</dbReference>
<dbReference type="OrthoDB" id="10260285at2759"/>
<keyword evidence="4" id="KW-0539">Nucleus</keyword>
<feature type="compositionally biased region" description="Acidic residues" evidence="5">
    <location>
        <begin position="344"/>
        <end position="362"/>
    </location>
</feature>
<feature type="non-terminal residue" evidence="6">
    <location>
        <position position="1"/>
    </location>
</feature>
<comment type="subcellular location">
    <subcellularLocation>
        <location evidence="1">Nucleus</location>
    </subcellularLocation>
</comment>
<proteinExistence type="inferred from homology"/>
<dbReference type="Pfam" id="PF03985">
    <property type="entry name" value="Paf1"/>
    <property type="match status" value="2"/>
</dbReference>
<reference evidence="6 7" key="1">
    <citation type="submission" date="2019-09" db="EMBL/GenBank/DDBJ databases">
        <title>Bird 10,000 Genomes (B10K) Project - Family phase.</title>
        <authorList>
            <person name="Zhang G."/>
        </authorList>
    </citation>
    <scope>NUCLEOTIDE SEQUENCE [LARGE SCALE GENOMIC DNA]</scope>
    <source>
        <strain evidence="6">B10K-DU-002-35</strain>
        <tissue evidence="6">Muscle</tissue>
    </source>
</reference>
<feature type="non-terminal residue" evidence="6">
    <location>
        <position position="369"/>
    </location>
</feature>
<dbReference type="AlphaFoldDB" id="A0A7L1N0K2"/>
<gene>
    <name evidence="6" type="primary">Paf1</name>
    <name evidence="6" type="ORF">RHICYA_R12016</name>
</gene>
<evidence type="ECO:0000256" key="2">
    <source>
        <dbReference type="ARBA" id="ARBA00007560"/>
    </source>
</evidence>
<comment type="caution">
    <text evidence="6">The sequence shown here is derived from an EMBL/GenBank/DDBJ whole genome shotgun (WGS) entry which is preliminary data.</text>
</comment>
<dbReference type="PANTHER" id="PTHR23188">
    <property type="entry name" value="RNA POLYMERASE II-ASSOCIATED FACTOR 1 HOMOLOG"/>
    <property type="match status" value="1"/>
</dbReference>